<organism evidence="2 3">
    <name type="scientific">Chloracidobacterium thermophilum (strain B)</name>
    <dbReference type="NCBI Taxonomy" id="981222"/>
    <lineage>
        <taxon>Bacteria</taxon>
        <taxon>Pseudomonadati</taxon>
        <taxon>Acidobacteriota</taxon>
        <taxon>Terriglobia</taxon>
        <taxon>Terriglobales</taxon>
        <taxon>Acidobacteriaceae</taxon>
        <taxon>Chloracidobacterium</taxon>
    </lineage>
</organism>
<evidence type="ECO:0000313" key="2">
    <source>
        <dbReference type="EMBL" id="AEP12405.1"/>
    </source>
</evidence>
<reference evidence="2 3" key="1">
    <citation type="journal article" date="2012" name="Environ. Microbiol.">
        <title>Complete genome of Candidatus Chloracidobacterium thermophilum, a chlorophyll-based photoheterotroph belonging to the phylum Acidobacteria.</title>
        <authorList>
            <person name="Garcia Costas A.M."/>
            <person name="Liu Z."/>
            <person name="Tomsho L.P."/>
            <person name="Schuster S.C."/>
            <person name="Ward D.M."/>
            <person name="Bryant D.A."/>
        </authorList>
    </citation>
    <scope>NUCLEOTIDE SEQUENCE [LARGE SCALE GENOMIC DNA]</scope>
    <source>
        <strain evidence="2 3">B</strain>
    </source>
</reference>
<dbReference type="Proteomes" id="UP000006791">
    <property type="component" value="Chromosome 1"/>
</dbReference>
<keyword evidence="3" id="KW-1185">Reference proteome</keyword>
<dbReference type="AlphaFoldDB" id="G2LDE5"/>
<accession>G2LDE5</accession>
<dbReference type="KEGG" id="ctm:Cabther_A1657"/>
<feature type="region of interest" description="Disordered" evidence="1">
    <location>
        <begin position="1"/>
        <end position="26"/>
    </location>
</feature>
<evidence type="ECO:0000256" key="1">
    <source>
        <dbReference type="SAM" id="MobiDB-lite"/>
    </source>
</evidence>
<sequence>MLPEASRHLSPAEISQHIEQLRPMVR</sequence>
<name>G2LDE5_CHLTF</name>
<protein>
    <submittedName>
        <fullName evidence="2">Uncharacterized protein</fullName>
    </submittedName>
</protein>
<gene>
    <name evidence="2" type="ordered locus">Cabther_A1657</name>
</gene>
<proteinExistence type="predicted"/>
<evidence type="ECO:0000313" key="3">
    <source>
        <dbReference type="Proteomes" id="UP000006791"/>
    </source>
</evidence>
<dbReference type="HOGENOM" id="CLU_3416695_0_0_0"/>
<dbReference type="EMBL" id="CP002514">
    <property type="protein sequence ID" value="AEP12405.1"/>
    <property type="molecule type" value="Genomic_DNA"/>
</dbReference>